<reference evidence="5" key="1">
    <citation type="journal article" date="2013" name="Science">
        <title>Comparative analysis of bat genomes provides insight into the evolution of flight and immunity.</title>
        <authorList>
            <person name="Zhang G."/>
            <person name="Cowled C."/>
            <person name="Shi Z."/>
            <person name="Huang Z."/>
            <person name="Bishop-Lilly K.A."/>
            <person name="Fang X."/>
            <person name="Wynne J.W."/>
            <person name="Xiong Z."/>
            <person name="Baker M.L."/>
            <person name="Zhao W."/>
            <person name="Tachedjian M."/>
            <person name="Zhu Y."/>
            <person name="Zhou P."/>
            <person name="Jiang X."/>
            <person name="Ng J."/>
            <person name="Yang L."/>
            <person name="Wu L."/>
            <person name="Xiao J."/>
            <person name="Feng Y."/>
            <person name="Chen Y."/>
            <person name="Sun X."/>
            <person name="Zhang Y."/>
            <person name="Marsh G.A."/>
            <person name="Crameri G."/>
            <person name="Broder C.C."/>
            <person name="Frey K.G."/>
            <person name="Wang L.F."/>
            <person name="Wang J."/>
        </authorList>
    </citation>
    <scope>NUCLEOTIDE SEQUENCE [LARGE SCALE GENOMIC DNA]</scope>
</reference>
<dbReference type="PANTHER" id="PTHR13382:SF76">
    <property type="entry name" value="F-BOX AND LEUCINE-RICH REPEAT PROTEIN 14-RELATED"/>
    <property type="match status" value="1"/>
</dbReference>
<dbReference type="InterPro" id="IPR001810">
    <property type="entry name" value="F-box_dom"/>
</dbReference>
<dbReference type="GO" id="GO:0005737">
    <property type="term" value="C:cytoplasm"/>
    <property type="evidence" value="ECO:0007669"/>
    <property type="project" value="TreeGrafter"/>
</dbReference>
<dbReference type="FunFam" id="3.80.10.10:FF:000051">
    <property type="entry name" value="F-box and leucine-rich repeat protein 14"/>
    <property type="match status" value="1"/>
</dbReference>
<dbReference type="InterPro" id="IPR047932">
    <property type="entry name" value="FBXL14_F-box"/>
</dbReference>
<dbReference type="SUPFAM" id="SSF81383">
    <property type="entry name" value="F-box domain"/>
    <property type="match status" value="1"/>
</dbReference>
<dbReference type="STRING" id="9402.L5JT63"/>
<dbReference type="InterPro" id="IPR050648">
    <property type="entry name" value="F-box_LRR-repeat"/>
</dbReference>
<dbReference type="InterPro" id="IPR001611">
    <property type="entry name" value="Leu-rich_rpt"/>
</dbReference>
<keyword evidence="5" id="KW-1185">Reference proteome</keyword>
<dbReference type="SUPFAM" id="SSF52047">
    <property type="entry name" value="RNI-like"/>
    <property type="match status" value="1"/>
</dbReference>
<dbReference type="Gene3D" id="3.80.10.10">
    <property type="entry name" value="Ribonuclease Inhibitor"/>
    <property type="match status" value="2"/>
</dbReference>
<evidence type="ECO:0000259" key="2">
    <source>
        <dbReference type="Pfam" id="PF12937"/>
    </source>
</evidence>
<protein>
    <submittedName>
        <fullName evidence="4">F-box/LRR-repeat protein 14</fullName>
    </submittedName>
</protein>
<dbReference type="InterPro" id="IPR057207">
    <property type="entry name" value="FBXL15_LRR"/>
</dbReference>
<dbReference type="Pfam" id="PF12937">
    <property type="entry name" value="F-box-like"/>
    <property type="match status" value="1"/>
</dbReference>
<proteinExistence type="predicted"/>
<dbReference type="CDD" id="cd22125">
    <property type="entry name" value="F-box_FBXL14"/>
    <property type="match status" value="1"/>
</dbReference>
<dbReference type="Proteomes" id="UP000010552">
    <property type="component" value="Unassembled WGS sequence"/>
</dbReference>
<evidence type="ECO:0000313" key="4">
    <source>
        <dbReference type="EMBL" id="ELK02609.1"/>
    </source>
</evidence>
<dbReference type="InParanoid" id="L5JT63"/>
<dbReference type="InterPro" id="IPR036047">
    <property type="entry name" value="F-box-like_dom_sf"/>
</dbReference>
<accession>L5JT63</accession>
<organism evidence="4 5">
    <name type="scientific">Pteropus alecto</name>
    <name type="common">Black flying fox</name>
    <dbReference type="NCBI Taxonomy" id="9402"/>
    <lineage>
        <taxon>Eukaryota</taxon>
        <taxon>Metazoa</taxon>
        <taxon>Chordata</taxon>
        <taxon>Craniata</taxon>
        <taxon>Vertebrata</taxon>
        <taxon>Euteleostomi</taxon>
        <taxon>Mammalia</taxon>
        <taxon>Eutheria</taxon>
        <taxon>Laurasiatheria</taxon>
        <taxon>Chiroptera</taxon>
        <taxon>Yinpterochiroptera</taxon>
        <taxon>Pteropodoidea</taxon>
        <taxon>Pteropodidae</taxon>
        <taxon>Pteropodinae</taxon>
        <taxon>Pteropus</taxon>
    </lineage>
</organism>
<dbReference type="PANTHER" id="PTHR13382">
    <property type="entry name" value="MITOCHONDRIAL ATP SYNTHASE COUPLING FACTOR B"/>
    <property type="match status" value="1"/>
</dbReference>
<keyword evidence="1" id="KW-0833">Ubl conjugation pathway</keyword>
<dbReference type="InterPro" id="IPR006553">
    <property type="entry name" value="Leu-rich_rpt_Cys-con_subtyp"/>
</dbReference>
<dbReference type="FunFam" id="1.20.1280.50:FF:000059">
    <property type="entry name" value="Partner of Paired"/>
    <property type="match status" value="1"/>
</dbReference>
<feature type="domain" description="F-box/LRR-repeat protein 15-like leucin rich repeat" evidence="3">
    <location>
        <begin position="117"/>
        <end position="190"/>
    </location>
</feature>
<dbReference type="eggNOG" id="KOG1947">
    <property type="taxonomic scope" value="Eukaryota"/>
</dbReference>
<feature type="domain" description="F-box" evidence="2">
    <location>
        <begin position="10"/>
        <end position="46"/>
    </location>
</feature>
<dbReference type="Pfam" id="PF13516">
    <property type="entry name" value="LRR_6"/>
    <property type="match status" value="3"/>
</dbReference>
<gene>
    <name evidence="4" type="ORF">PAL_GLEAN10022526</name>
</gene>
<dbReference type="InterPro" id="IPR032675">
    <property type="entry name" value="LRR_dom_sf"/>
</dbReference>
<evidence type="ECO:0000259" key="3">
    <source>
        <dbReference type="Pfam" id="PF25372"/>
    </source>
</evidence>
<dbReference type="EMBL" id="KB031122">
    <property type="protein sequence ID" value="ELK02609.1"/>
    <property type="molecule type" value="Genomic_DNA"/>
</dbReference>
<name>L5JT63_PTEAL</name>
<dbReference type="Pfam" id="PF25372">
    <property type="entry name" value="DUF7885"/>
    <property type="match status" value="1"/>
</dbReference>
<dbReference type="FunCoup" id="L5JT63">
    <property type="interactions" value="1505"/>
</dbReference>
<sequence>METHISCLFPELLAMIFGYLDVRDKGRAAQVCTAWRDAAYHKSVWRGVEAKLHLRRANPSLFPSLQARGIRRVQILSLRRSLSYVIQGMANIESLNLSGCYNLTDNGLGHAFVQEISSLRALNLSLCKQITDSSLGRIAQYLKGLEVLELGGCSNITNTGLLLIAWGLQRLKSLNLRSCRHLSDVGIGHLAGMTRSAAEGCLGLEQLTLQDCQKLTDLSLKHISRGLTGLRLLNLSFCGGISDAGLLHLSHMGSLRSLNLRSCDNISDTGIMHLAMGSLRLSGLDVSDDGINRMVRQMHGLRTLNIGQCVRITDKGLELIAEHLSQLTGIDLYGCTRITKRGLERITQLPCLKVLNLGLWQMTDSEKVSSERLLILLKLSDVDSLAFHAGIVILLEAALDVSFNLISLVQKY</sequence>
<dbReference type="AlphaFoldDB" id="L5JT63"/>
<dbReference type="SMART" id="SM00367">
    <property type="entry name" value="LRR_CC"/>
    <property type="match status" value="9"/>
</dbReference>
<evidence type="ECO:0000256" key="1">
    <source>
        <dbReference type="ARBA" id="ARBA00022786"/>
    </source>
</evidence>
<evidence type="ECO:0000313" key="5">
    <source>
        <dbReference type="Proteomes" id="UP000010552"/>
    </source>
</evidence>